<reference evidence="1 2" key="1">
    <citation type="journal article" date="2019" name="Nat. Med.">
        <title>A library of human gut bacterial isolates paired with longitudinal multiomics data enables mechanistic microbiome research.</title>
        <authorList>
            <person name="Poyet M."/>
            <person name="Groussin M."/>
            <person name="Gibbons S.M."/>
            <person name="Avila-Pacheco J."/>
            <person name="Jiang X."/>
            <person name="Kearney S.M."/>
            <person name="Perrotta A.R."/>
            <person name="Berdy B."/>
            <person name="Zhao S."/>
            <person name="Lieberman T.D."/>
            <person name="Swanson P.K."/>
            <person name="Smith M."/>
            <person name="Roesemann S."/>
            <person name="Alexander J.E."/>
            <person name="Rich S.A."/>
            <person name="Livny J."/>
            <person name="Vlamakis H."/>
            <person name="Clish C."/>
            <person name="Bullock K."/>
            <person name="Deik A."/>
            <person name="Scott J."/>
            <person name="Pierce K.A."/>
            <person name="Xavier R.J."/>
            <person name="Alm E.J."/>
        </authorList>
    </citation>
    <scope>NUCLEOTIDE SEQUENCE [LARGE SCALE GENOMIC DNA]</scope>
    <source>
        <strain evidence="1 2">BIOML-A4</strain>
    </source>
</reference>
<dbReference type="AlphaFoldDB" id="A0A6L6LS98"/>
<evidence type="ECO:0000313" key="2">
    <source>
        <dbReference type="Proteomes" id="UP000472755"/>
    </source>
</evidence>
<sequence>MATEKNNFTLIFDDANKTIYINSALDKARSMANGEALKKIADAKNVFPDYEIKVLVKPKKKSISAEFIQKYLEKKPELLEIYKEMCEAKAISTKTAKEINLYKFSHIKKWFYAVCPEVKGKKAVALEDVSASENNTTIEEARKAFEVIRAEVTKSEVEAVDAVEVKGNSGENFEKVA</sequence>
<name>A0A6L6LS98_9FIRM</name>
<proteinExistence type="predicted"/>
<comment type="caution">
    <text evidence="1">The sequence shown here is derived from an EMBL/GenBank/DDBJ whole genome shotgun (WGS) entry which is preliminary data.</text>
</comment>
<dbReference type="EMBL" id="WMZU01000010">
    <property type="protein sequence ID" value="MTS27159.1"/>
    <property type="molecule type" value="Genomic_DNA"/>
</dbReference>
<protein>
    <submittedName>
        <fullName evidence="1">Uncharacterized protein</fullName>
    </submittedName>
</protein>
<gene>
    <name evidence="1" type="ORF">GMD59_07640</name>
</gene>
<evidence type="ECO:0000313" key="1">
    <source>
        <dbReference type="EMBL" id="MTS27159.1"/>
    </source>
</evidence>
<dbReference type="RefSeq" id="WP_155202492.1">
    <property type="nucleotide sequence ID" value="NZ_WMZN01000005.1"/>
</dbReference>
<organism evidence="1 2">
    <name type="scientific">Ruthenibacterium lactatiformans</name>
    <dbReference type="NCBI Taxonomy" id="1550024"/>
    <lineage>
        <taxon>Bacteria</taxon>
        <taxon>Bacillati</taxon>
        <taxon>Bacillota</taxon>
        <taxon>Clostridia</taxon>
        <taxon>Eubacteriales</taxon>
        <taxon>Oscillospiraceae</taxon>
        <taxon>Ruthenibacterium</taxon>
    </lineage>
</organism>
<accession>A0A6L6LS98</accession>
<dbReference type="Proteomes" id="UP000472755">
    <property type="component" value="Unassembled WGS sequence"/>
</dbReference>